<evidence type="ECO:0000259" key="2">
    <source>
        <dbReference type="Pfam" id="PF13843"/>
    </source>
</evidence>
<dbReference type="AlphaFoldDB" id="W2YQM9"/>
<dbReference type="PANTHER" id="PTHR46599">
    <property type="entry name" value="PIGGYBAC TRANSPOSABLE ELEMENT-DERIVED PROTEIN 4"/>
    <property type="match status" value="1"/>
</dbReference>
<dbReference type="EMBL" id="ANIY01003179">
    <property type="protein sequence ID" value="ETP37147.1"/>
    <property type="molecule type" value="Genomic_DNA"/>
</dbReference>
<dbReference type="Proteomes" id="UP000018948">
    <property type="component" value="Unassembled WGS sequence"/>
</dbReference>
<proteinExistence type="predicted"/>
<accession>W2YQM9</accession>
<organism evidence="3 4">
    <name type="scientific">Phytophthora nicotianae P10297</name>
    <dbReference type="NCBI Taxonomy" id="1317064"/>
    <lineage>
        <taxon>Eukaryota</taxon>
        <taxon>Sar</taxon>
        <taxon>Stramenopiles</taxon>
        <taxon>Oomycota</taxon>
        <taxon>Peronosporomycetes</taxon>
        <taxon>Peronosporales</taxon>
        <taxon>Peronosporaceae</taxon>
        <taxon>Phytophthora</taxon>
    </lineage>
</organism>
<dbReference type="InterPro" id="IPR029526">
    <property type="entry name" value="PGBD"/>
</dbReference>
<dbReference type="OrthoDB" id="119168at2759"/>
<comment type="caution">
    <text evidence="3">The sequence shown here is derived from an EMBL/GenBank/DDBJ whole genome shotgun (WGS) entry which is preliminary data.</text>
</comment>
<evidence type="ECO:0000313" key="3">
    <source>
        <dbReference type="EMBL" id="ETP37147.1"/>
    </source>
</evidence>
<evidence type="ECO:0000256" key="1">
    <source>
        <dbReference type="SAM" id="MobiDB-lite"/>
    </source>
</evidence>
<evidence type="ECO:0000313" key="4">
    <source>
        <dbReference type="Proteomes" id="UP000018948"/>
    </source>
</evidence>
<dbReference type="Pfam" id="PF13843">
    <property type="entry name" value="DDE_Tnp_1_7"/>
    <property type="match status" value="1"/>
</dbReference>
<gene>
    <name evidence="3" type="ORF">F442_15026</name>
</gene>
<reference evidence="3 4" key="1">
    <citation type="submission" date="2013-11" db="EMBL/GenBank/DDBJ databases">
        <title>The Genome Sequence of Phytophthora parasitica P10297.</title>
        <authorList>
            <consortium name="The Broad Institute Genomics Platform"/>
            <person name="Russ C."/>
            <person name="Tyler B."/>
            <person name="Panabieres F."/>
            <person name="Shan W."/>
            <person name="Tripathy S."/>
            <person name="Grunwald N."/>
            <person name="Machado M."/>
            <person name="Johnson C.S."/>
            <person name="Walker B."/>
            <person name="Young S.K."/>
            <person name="Zeng Q."/>
            <person name="Gargeya S."/>
            <person name="Fitzgerald M."/>
            <person name="Haas B."/>
            <person name="Abouelleil A."/>
            <person name="Allen A.W."/>
            <person name="Alvarado L."/>
            <person name="Arachchi H.M."/>
            <person name="Berlin A.M."/>
            <person name="Chapman S.B."/>
            <person name="Gainer-Dewar J."/>
            <person name="Goldberg J."/>
            <person name="Griggs A."/>
            <person name="Gujja S."/>
            <person name="Hansen M."/>
            <person name="Howarth C."/>
            <person name="Imamovic A."/>
            <person name="Ireland A."/>
            <person name="Larimer J."/>
            <person name="McCowan C."/>
            <person name="Murphy C."/>
            <person name="Pearson M."/>
            <person name="Poon T.W."/>
            <person name="Priest M."/>
            <person name="Roberts A."/>
            <person name="Saif S."/>
            <person name="Shea T."/>
            <person name="Sisk P."/>
            <person name="Sykes S."/>
            <person name="Wortman J."/>
            <person name="Nusbaum C."/>
            <person name="Birren B."/>
        </authorList>
    </citation>
    <scope>NUCLEOTIDE SEQUENCE [LARGE SCALE GENOMIC DNA]</scope>
    <source>
        <strain evidence="3 4">P10297</strain>
    </source>
</reference>
<feature type="region of interest" description="Disordered" evidence="1">
    <location>
        <begin position="1"/>
        <end position="40"/>
    </location>
</feature>
<feature type="domain" description="PiggyBac transposable element-derived protein" evidence="2">
    <location>
        <begin position="100"/>
        <end position="266"/>
    </location>
</feature>
<feature type="compositionally biased region" description="Acidic residues" evidence="1">
    <location>
        <begin position="1"/>
        <end position="19"/>
    </location>
</feature>
<dbReference type="PANTHER" id="PTHR46599:SF3">
    <property type="entry name" value="PIGGYBAC TRANSPOSABLE ELEMENT-DERIVED PROTEIN 4"/>
    <property type="match status" value="1"/>
</dbReference>
<name>W2YQM9_PHYNI</name>
<sequence length="360" mass="40274">MGSETEELTGDWEVEDSDEGATTKGDLAEPCDTTTSADSEMLLPEEIVAAAVTAGGMTTTAAASDIAERYMSSLRAQSSLHVAIGDQVTNTYDAKAENGVFSVFFTAAFKDRLRKWTSGVLLAGGHSKVSESEFNAYLGLEIGMSICPMNEIAEFWSDRRFLGQPAFIETMSRNGFKQIRVVLTFHLPTVPGFDKERDPLWRCRNMMDHFQKRFAEFAVPVGVSSLDEMTVRTKARTRAKSFLPSKPDKYGVRFYAVVGWSSLYVHSVWNNSSGNRKPSTPAERFTSLFPTLRSPLRNTLDAEDRSRLTRLQQCGLRWRDTKAKRCDHQQDVDLLFPIIPTLVTHLLTHCKCSPMGKRIC</sequence>
<protein>
    <recommendedName>
        <fullName evidence="2">PiggyBac transposable element-derived protein domain-containing protein</fullName>
    </recommendedName>
</protein>